<comment type="function">
    <text evidence="7">This is one of the proteins that bind and probably mediate the attachment of the 5S RNA into the large ribosomal subunit, where it forms part of the central protuberance.</text>
</comment>
<accession>C5J5U7</accession>
<dbReference type="GO" id="GO:0003735">
    <property type="term" value="F:structural constituent of ribosome"/>
    <property type="evidence" value="ECO:0007669"/>
    <property type="project" value="InterPro"/>
</dbReference>
<keyword evidence="10" id="KW-1185">Reference proteome</keyword>
<dbReference type="InterPro" id="IPR004389">
    <property type="entry name" value="Ribosomal_uL18_bac-type"/>
</dbReference>
<evidence type="ECO:0000256" key="5">
    <source>
        <dbReference type="ARBA" id="ARBA00023274"/>
    </source>
</evidence>
<keyword evidence="5 7" id="KW-0687">Ribonucleoprotein</keyword>
<evidence type="ECO:0000256" key="4">
    <source>
        <dbReference type="ARBA" id="ARBA00022980"/>
    </source>
</evidence>
<dbReference type="InterPro" id="IPR057268">
    <property type="entry name" value="Ribosomal_L18"/>
</dbReference>
<dbReference type="GO" id="GO:0006412">
    <property type="term" value="P:translation"/>
    <property type="evidence" value="ECO:0007669"/>
    <property type="project" value="UniProtKB-UniRule"/>
</dbReference>
<name>C5J5U7_MESCH</name>
<dbReference type="EMBL" id="FM864216">
    <property type="protein sequence ID" value="CAT04836.1"/>
    <property type="molecule type" value="Genomic_DNA"/>
</dbReference>
<evidence type="ECO:0000256" key="6">
    <source>
        <dbReference type="ARBA" id="ARBA00035197"/>
    </source>
</evidence>
<dbReference type="SUPFAM" id="SSF53137">
    <property type="entry name" value="Translational machinery components"/>
    <property type="match status" value="1"/>
</dbReference>
<dbReference type="CDD" id="cd00432">
    <property type="entry name" value="Ribosomal_L18_L5e"/>
    <property type="match status" value="1"/>
</dbReference>
<dbReference type="Gene3D" id="3.30.420.100">
    <property type="match status" value="1"/>
</dbReference>
<comment type="similarity">
    <text evidence="1 7">Belongs to the universal ribosomal protein uL18 family.</text>
</comment>
<dbReference type="HOGENOM" id="CLU_098841_0_1_14"/>
<gene>
    <name evidence="7 9" type="primary">rplR</name>
    <name evidence="9" type="ordered locus">MCJ_001460</name>
</gene>
<evidence type="ECO:0000256" key="2">
    <source>
        <dbReference type="ARBA" id="ARBA00022730"/>
    </source>
</evidence>
<evidence type="ECO:0000256" key="8">
    <source>
        <dbReference type="SAM" id="MobiDB-lite"/>
    </source>
</evidence>
<dbReference type="AlphaFoldDB" id="C5J5U7"/>
<dbReference type="NCBIfam" id="TIGR00060">
    <property type="entry name" value="L18_bact"/>
    <property type="match status" value="1"/>
</dbReference>
<evidence type="ECO:0000256" key="1">
    <source>
        <dbReference type="ARBA" id="ARBA00007116"/>
    </source>
</evidence>
<reference evidence="10" key="1">
    <citation type="journal article" date="2009" name="BMC Bioinformatics">
        <title>The Mycoplasma conjunctivae genome sequencing, annotation and analysis.</title>
        <authorList>
            <person name="Calderon-Copete S.P."/>
            <person name="Wigger G."/>
            <person name="Wunderlin C."/>
            <person name="Schmidheini T."/>
            <person name="Frey J."/>
            <person name="Quail M.A."/>
            <person name="Falquet L."/>
        </authorList>
    </citation>
    <scope>NUCLEOTIDE SEQUENCE [LARGE SCALE GENOMIC DNA]</scope>
    <source>
        <strain evidence="10">ATCC 25834 / NCTC 10147 / HRC/581</strain>
    </source>
</reference>
<feature type="compositionally biased region" description="Basic residues" evidence="8">
    <location>
        <begin position="7"/>
        <end position="18"/>
    </location>
</feature>
<keyword evidence="3 7" id="KW-0694">RNA-binding</keyword>
<protein>
    <recommendedName>
        <fullName evidence="6 7">Large ribosomal subunit protein uL18</fullName>
    </recommendedName>
</protein>
<evidence type="ECO:0000313" key="10">
    <source>
        <dbReference type="Proteomes" id="UP000001491"/>
    </source>
</evidence>
<dbReference type="eggNOG" id="COG0256">
    <property type="taxonomic scope" value="Bacteria"/>
</dbReference>
<dbReference type="KEGG" id="mco:MCJ_001460"/>
<dbReference type="Proteomes" id="UP000001491">
    <property type="component" value="Chromosome"/>
</dbReference>
<keyword evidence="2 7" id="KW-0699">rRNA-binding</keyword>
<evidence type="ECO:0000256" key="3">
    <source>
        <dbReference type="ARBA" id="ARBA00022884"/>
    </source>
</evidence>
<dbReference type="GO" id="GO:1990904">
    <property type="term" value="C:ribonucleoprotein complex"/>
    <property type="evidence" value="ECO:0007669"/>
    <property type="project" value="UniProtKB-KW"/>
</dbReference>
<evidence type="ECO:0000313" key="9">
    <source>
        <dbReference type="EMBL" id="CAT04836.1"/>
    </source>
</evidence>
<dbReference type="Pfam" id="PF00861">
    <property type="entry name" value="Ribosomal_L18p"/>
    <property type="match status" value="1"/>
</dbReference>
<organism evidence="9 10">
    <name type="scientific">Mesomycoplasma conjunctivae (strain ATCC 25834 / NCTC 10147 / HRC/581)</name>
    <name type="common">Mycoplasma conjunctivae</name>
    <dbReference type="NCBI Taxonomy" id="572263"/>
    <lineage>
        <taxon>Bacteria</taxon>
        <taxon>Bacillati</taxon>
        <taxon>Mycoplasmatota</taxon>
        <taxon>Mycoplasmoidales</taxon>
        <taxon>Metamycoplasmataceae</taxon>
        <taxon>Mesomycoplasma</taxon>
    </lineage>
</organism>
<dbReference type="HAMAP" id="MF_01337_B">
    <property type="entry name" value="Ribosomal_uL18_B"/>
    <property type="match status" value="1"/>
</dbReference>
<keyword evidence="4 7" id="KW-0689">Ribosomal protein</keyword>
<dbReference type="GO" id="GO:0019843">
    <property type="term" value="F:rRNA binding"/>
    <property type="evidence" value="ECO:0007669"/>
    <property type="project" value="UniProtKB-UniRule"/>
</dbReference>
<dbReference type="InterPro" id="IPR005484">
    <property type="entry name" value="Ribosomal_uL18_bac/plant/anim"/>
</dbReference>
<evidence type="ECO:0000256" key="7">
    <source>
        <dbReference type="HAMAP-Rule" id="MF_01337"/>
    </source>
</evidence>
<sequence>MALSRNQARKNKHARSIKKSTSSLSAATKYRIGVYKSLKHFYAYIFNPETKQVITSVTTLTNEKNSYGGNIAAAKSLAPQLAKKISELKLEDQNFIFDRSGYIYHGRVKAFAEELRNQGVKF</sequence>
<comment type="subunit">
    <text evidence="7">Part of the 50S ribosomal subunit; part of the 5S rRNA/L5/L18/L25 subcomplex. Contacts the 5S and 23S rRNAs.</text>
</comment>
<proteinExistence type="inferred from homology"/>
<dbReference type="GO" id="GO:0005840">
    <property type="term" value="C:ribosome"/>
    <property type="evidence" value="ECO:0007669"/>
    <property type="project" value="UniProtKB-KW"/>
</dbReference>
<feature type="region of interest" description="Disordered" evidence="8">
    <location>
        <begin position="1"/>
        <end position="23"/>
    </location>
</feature>